<comment type="caution">
    <text evidence="1">The sequence shown here is derived from an EMBL/GenBank/DDBJ whole genome shotgun (WGS) entry which is preliminary data.</text>
</comment>
<name>A0A506UB23_9HYPH</name>
<accession>A0A506UB23</accession>
<reference evidence="1 2" key="1">
    <citation type="submission" date="2019-06" db="EMBL/GenBank/DDBJ databases">
        <authorList>
            <person name="Li M."/>
        </authorList>
    </citation>
    <scope>NUCLEOTIDE SEQUENCE [LARGE SCALE GENOMIC DNA]</scope>
    <source>
        <strain evidence="1 2">BGMRC6574</strain>
    </source>
</reference>
<protein>
    <submittedName>
        <fullName evidence="1">N-formylglutamate amidohydrolase</fullName>
    </submittedName>
</protein>
<dbReference type="GO" id="GO:0016787">
    <property type="term" value="F:hydrolase activity"/>
    <property type="evidence" value="ECO:0007669"/>
    <property type="project" value="UniProtKB-KW"/>
</dbReference>
<keyword evidence="1" id="KW-0378">Hydrolase</keyword>
<dbReference type="EMBL" id="VHLH01000007">
    <property type="protein sequence ID" value="TPW30311.1"/>
    <property type="molecule type" value="Genomic_DNA"/>
</dbReference>
<dbReference type="AlphaFoldDB" id="A0A506UB23"/>
<sequence>MTSETETPFDELPEVLFRDAEGPGLIVCEHASNWIPARYNRLGLDSLALDSHAAWDPGARDIAVKLSRRLHSPMVAARVSRLVYDCNRPPEDKSAIPHSSETIAVPGNRNLDVAGRRERTQSVYQPFCDAVESVIDERRAAGRATVLITVHSFTPLWFGMPRETHIGILHDEDSRMADAMLARASALPNRIVGRNDPYGAADGVTHSLRRYGLKHGLANVMIEIRNDLLRSEDDRIGIVEELLFLLRPALAEMRSDVRLHETCSSTSSTDGDC</sequence>
<keyword evidence="2" id="KW-1185">Reference proteome</keyword>
<dbReference type="OrthoDB" id="9815326at2"/>
<gene>
    <name evidence="1" type="ORF">FJU11_06075</name>
</gene>
<dbReference type="Proteomes" id="UP000320314">
    <property type="component" value="Unassembled WGS sequence"/>
</dbReference>
<dbReference type="SUPFAM" id="SSF53187">
    <property type="entry name" value="Zn-dependent exopeptidases"/>
    <property type="match status" value="1"/>
</dbReference>
<proteinExistence type="predicted"/>
<dbReference type="Gene3D" id="3.40.630.40">
    <property type="entry name" value="Zn-dependent exopeptidases"/>
    <property type="match status" value="1"/>
</dbReference>
<dbReference type="PIRSF" id="PIRSF029730">
    <property type="entry name" value="UCP029730"/>
    <property type="match status" value="1"/>
</dbReference>
<evidence type="ECO:0000313" key="2">
    <source>
        <dbReference type="Proteomes" id="UP000320314"/>
    </source>
</evidence>
<evidence type="ECO:0000313" key="1">
    <source>
        <dbReference type="EMBL" id="TPW30311.1"/>
    </source>
</evidence>
<organism evidence="1 2">
    <name type="scientific">Pararhizobium mangrovi</name>
    <dbReference type="NCBI Taxonomy" id="2590452"/>
    <lineage>
        <taxon>Bacteria</taxon>
        <taxon>Pseudomonadati</taxon>
        <taxon>Pseudomonadota</taxon>
        <taxon>Alphaproteobacteria</taxon>
        <taxon>Hyphomicrobiales</taxon>
        <taxon>Rhizobiaceae</taxon>
        <taxon>Rhizobium/Agrobacterium group</taxon>
        <taxon>Pararhizobium</taxon>
    </lineage>
</organism>
<dbReference type="InterPro" id="IPR007709">
    <property type="entry name" value="N-FG_amidohydro"/>
</dbReference>
<dbReference type="Pfam" id="PF05013">
    <property type="entry name" value="FGase"/>
    <property type="match status" value="1"/>
</dbReference>
<dbReference type="InterPro" id="IPR011227">
    <property type="entry name" value="UCP029730"/>
</dbReference>